<dbReference type="eggNOG" id="COG0703">
    <property type="taxonomic scope" value="Bacteria"/>
</dbReference>
<dbReference type="EMBL" id="CP002102">
    <property type="protein sequence ID" value="ADL01699.1"/>
    <property type="molecule type" value="Genomic_DNA"/>
</dbReference>
<dbReference type="HAMAP" id="MF_00109">
    <property type="entry name" value="Shikimate_kinase"/>
    <property type="match status" value="1"/>
</dbReference>
<dbReference type="AlphaFoldDB" id="D9QKB4"/>
<keyword evidence="7 11" id="KW-0418">Kinase</keyword>
<dbReference type="HOGENOM" id="CLU_057607_2_0_5"/>
<proteinExistence type="inferred from homology"/>
<dbReference type="GO" id="GO:0005524">
    <property type="term" value="F:ATP binding"/>
    <property type="evidence" value="ECO:0007669"/>
    <property type="project" value="UniProtKB-UniRule"/>
</dbReference>
<keyword evidence="4 11" id="KW-0028">Amino-acid biosynthesis</keyword>
<evidence type="ECO:0000256" key="6">
    <source>
        <dbReference type="ARBA" id="ARBA00022741"/>
    </source>
</evidence>
<dbReference type="Gene3D" id="3.40.50.300">
    <property type="entry name" value="P-loop containing nucleotide triphosphate hydrolases"/>
    <property type="match status" value="1"/>
</dbReference>
<feature type="binding site" evidence="11">
    <location>
        <position position="70"/>
    </location>
    <ligand>
        <name>substrate</name>
    </ligand>
</feature>
<dbReference type="PANTHER" id="PTHR21087">
    <property type="entry name" value="SHIKIMATE KINASE"/>
    <property type="match status" value="1"/>
</dbReference>
<dbReference type="Pfam" id="PF01202">
    <property type="entry name" value="SKI"/>
    <property type="match status" value="1"/>
</dbReference>
<dbReference type="InterPro" id="IPR031322">
    <property type="entry name" value="Shikimate/glucono_kinase"/>
</dbReference>
<feature type="binding site" evidence="11">
    <location>
        <position position="92"/>
    </location>
    <ligand>
        <name>substrate</name>
    </ligand>
</feature>
<dbReference type="GO" id="GO:0008652">
    <property type="term" value="P:amino acid biosynthetic process"/>
    <property type="evidence" value="ECO:0007669"/>
    <property type="project" value="UniProtKB-KW"/>
</dbReference>
<evidence type="ECO:0000256" key="2">
    <source>
        <dbReference type="ARBA" id="ARBA00006997"/>
    </source>
</evidence>
<reference evidence="13" key="1">
    <citation type="journal article" date="2011" name="J. Bacteriol.">
        <title>Genome sequences of eight morphologically diverse alphaproteobacteria.</title>
        <authorList>
            <consortium name="US DOE Joint Genome Institute"/>
            <person name="Brown P.J."/>
            <person name="Kysela D.T."/>
            <person name="Buechlein A."/>
            <person name="Hemmerich C."/>
            <person name="Brun Y.V."/>
        </authorList>
    </citation>
    <scope>NUCLEOTIDE SEQUENCE [LARGE SCALE GENOMIC DNA]</scope>
    <source>
        <strain evidence="13">ATCC 15264 / DSM 4735 / LMG 14903 / NBRC 16000 / CB 81</strain>
    </source>
</reference>
<evidence type="ECO:0000256" key="5">
    <source>
        <dbReference type="ARBA" id="ARBA00022679"/>
    </source>
</evidence>
<dbReference type="NCBIfam" id="NF010552">
    <property type="entry name" value="PRK13946.1"/>
    <property type="match status" value="1"/>
</dbReference>
<dbReference type="EC" id="2.7.1.71" evidence="3 11"/>
<keyword evidence="5 11" id="KW-0808">Transferase</keyword>
<dbReference type="RefSeq" id="WP_013269800.1">
    <property type="nucleotide sequence ID" value="NC_014375.1"/>
</dbReference>
<sequence length="188" mass="19974">MSRDTSRPAIPAPTRIIALVGLMGVGKSTVGRRLANRLGLPFVDGDDAIEAAAQMTVSEIFAQMGEAEFRAGEARVMRRLLEGPPIVLATGGGAVLNPDTRALMKAKATSVWLRADIRVVASRVQRRDTRPLLRGKDPLAALTAMAEVRYPVYATADVTVDVGAGAHAQAVEAILAALQAYWATEGER</sequence>
<dbReference type="InterPro" id="IPR000623">
    <property type="entry name" value="Shikimate_kinase/TSH1"/>
</dbReference>
<keyword evidence="11" id="KW-0479">Metal-binding</keyword>
<feature type="binding site" evidence="11">
    <location>
        <position position="149"/>
    </location>
    <ligand>
        <name>substrate</name>
    </ligand>
</feature>
<accession>D9QKB4</accession>
<dbReference type="CDD" id="cd00464">
    <property type="entry name" value="SK"/>
    <property type="match status" value="1"/>
</dbReference>
<evidence type="ECO:0000313" key="12">
    <source>
        <dbReference type="EMBL" id="ADL01699.1"/>
    </source>
</evidence>
<dbReference type="InterPro" id="IPR023000">
    <property type="entry name" value="Shikimate_kinase_CS"/>
</dbReference>
<dbReference type="GO" id="GO:0005829">
    <property type="term" value="C:cytosol"/>
    <property type="evidence" value="ECO:0007669"/>
    <property type="project" value="TreeGrafter"/>
</dbReference>
<name>D9QKB4_BRESC</name>
<feature type="binding site" evidence="11">
    <location>
        <position position="130"/>
    </location>
    <ligand>
        <name>ATP</name>
        <dbReference type="ChEBI" id="CHEBI:30616"/>
    </ligand>
</feature>
<feature type="binding site" evidence="11">
    <location>
        <position position="46"/>
    </location>
    <ligand>
        <name>substrate</name>
    </ligand>
</feature>
<evidence type="ECO:0000256" key="8">
    <source>
        <dbReference type="ARBA" id="ARBA00022840"/>
    </source>
</evidence>
<comment type="subcellular location">
    <subcellularLocation>
        <location evidence="11">Cytoplasm</location>
    </subcellularLocation>
</comment>
<organism evidence="12 13">
    <name type="scientific">Brevundimonas subvibrioides (strain ATCC 15264 / DSM 4735 / LMG 14903 / NBRC 16000 / CB 81)</name>
    <name type="common">Caulobacter subvibrioides</name>
    <dbReference type="NCBI Taxonomy" id="633149"/>
    <lineage>
        <taxon>Bacteria</taxon>
        <taxon>Pseudomonadati</taxon>
        <taxon>Pseudomonadota</taxon>
        <taxon>Alphaproteobacteria</taxon>
        <taxon>Caulobacterales</taxon>
        <taxon>Caulobacteraceae</taxon>
        <taxon>Brevundimonas</taxon>
    </lineage>
</organism>
<comment type="function">
    <text evidence="11">Catalyzes the specific phosphorylation of the 3-hydroxyl group of shikimic acid using ATP as a cosubstrate.</text>
</comment>
<dbReference type="InParanoid" id="D9QKB4"/>
<comment type="caution">
    <text evidence="11">Lacks conserved residue(s) required for the propagation of feature annotation.</text>
</comment>
<evidence type="ECO:0000256" key="3">
    <source>
        <dbReference type="ARBA" id="ARBA00012154"/>
    </source>
</evidence>
<evidence type="ECO:0000313" key="13">
    <source>
        <dbReference type="Proteomes" id="UP000002696"/>
    </source>
</evidence>
<keyword evidence="8 11" id="KW-0067">ATP-binding</keyword>
<dbReference type="STRING" id="633149.Bresu_2390"/>
<evidence type="ECO:0000256" key="4">
    <source>
        <dbReference type="ARBA" id="ARBA00022605"/>
    </source>
</evidence>
<keyword evidence="11" id="KW-0460">Magnesium</keyword>
<keyword evidence="13" id="KW-1185">Reference proteome</keyword>
<dbReference type="GO" id="GO:0009423">
    <property type="term" value="P:chorismate biosynthetic process"/>
    <property type="evidence" value="ECO:0007669"/>
    <property type="project" value="UniProtKB-UniRule"/>
</dbReference>
<evidence type="ECO:0000256" key="10">
    <source>
        <dbReference type="ARBA" id="ARBA00048567"/>
    </source>
</evidence>
<dbReference type="GO" id="GO:0000287">
    <property type="term" value="F:magnesium ion binding"/>
    <property type="evidence" value="ECO:0007669"/>
    <property type="project" value="UniProtKB-UniRule"/>
</dbReference>
<gene>
    <name evidence="11" type="primary">aroK</name>
    <name evidence="12" type="ordered locus">Bresu_2390</name>
</gene>
<dbReference type="PANTHER" id="PTHR21087:SF16">
    <property type="entry name" value="SHIKIMATE KINASE 1, CHLOROPLASTIC"/>
    <property type="match status" value="1"/>
</dbReference>
<dbReference type="PRINTS" id="PR01100">
    <property type="entry name" value="SHIKIMTKNASE"/>
</dbReference>
<comment type="pathway">
    <text evidence="1 11">Metabolic intermediate biosynthesis; chorismate biosynthesis; chorismate from D-erythrose 4-phosphate and phosphoenolpyruvate: step 5/7.</text>
</comment>
<feature type="binding site" evidence="11">
    <location>
        <begin position="24"/>
        <end position="29"/>
    </location>
    <ligand>
        <name>ATP</name>
        <dbReference type="ChEBI" id="CHEBI:30616"/>
    </ligand>
</feature>
<comment type="cofactor">
    <cofactor evidence="11">
        <name>Mg(2+)</name>
        <dbReference type="ChEBI" id="CHEBI:18420"/>
    </cofactor>
    <text evidence="11">Binds 1 Mg(2+) ion per subunit.</text>
</comment>
<evidence type="ECO:0000256" key="1">
    <source>
        <dbReference type="ARBA" id="ARBA00004842"/>
    </source>
</evidence>
<comment type="catalytic activity">
    <reaction evidence="10 11">
        <text>shikimate + ATP = 3-phosphoshikimate + ADP + H(+)</text>
        <dbReference type="Rhea" id="RHEA:13121"/>
        <dbReference type="ChEBI" id="CHEBI:15378"/>
        <dbReference type="ChEBI" id="CHEBI:30616"/>
        <dbReference type="ChEBI" id="CHEBI:36208"/>
        <dbReference type="ChEBI" id="CHEBI:145989"/>
        <dbReference type="ChEBI" id="CHEBI:456216"/>
        <dbReference type="EC" id="2.7.1.71"/>
    </reaction>
</comment>
<dbReference type="FunCoup" id="D9QKB4">
    <property type="interactions" value="536"/>
</dbReference>
<evidence type="ECO:0000256" key="11">
    <source>
        <dbReference type="HAMAP-Rule" id="MF_00109"/>
    </source>
</evidence>
<dbReference type="SUPFAM" id="SSF52540">
    <property type="entry name" value="P-loop containing nucleoside triphosphate hydrolases"/>
    <property type="match status" value="1"/>
</dbReference>
<dbReference type="Proteomes" id="UP000002696">
    <property type="component" value="Chromosome"/>
</dbReference>
<evidence type="ECO:0000256" key="9">
    <source>
        <dbReference type="ARBA" id="ARBA00023141"/>
    </source>
</evidence>
<keyword evidence="6 11" id="KW-0547">Nucleotide-binding</keyword>
<keyword evidence="9 11" id="KW-0057">Aromatic amino acid biosynthesis</keyword>
<dbReference type="InterPro" id="IPR027417">
    <property type="entry name" value="P-loop_NTPase"/>
</dbReference>
<dbReference type="GO" id="GO:0004765">
    <property type="term" value="F:shikimate kinase activity"/>
    <property type="evidence" value="ECO:0007669"/>
    <property type="project" value="UniProtKB-UniRule"/>
</dbReference>
<keyword evidence="11" id="KW-0963">Cytoplasm</keyword>
<comment type="similarity">
    <text evidence="2 11">Belongs to the shikimate kinase family.</text>
</comment>
<dbReference type="PROSITE" id="PS01128">
    <property type="entry name" value="SHIKIMATE_KINASE"/>
    <property type="match status" value="1"/>
</dbReference>
<feature type="binding site" evidence="11">
    <location>
        <position position="28"/>
    </location>
    <ligand>
        <name>Mg(2+)</name>
        <dbReference type="ChEBI" id="CHEBI:18420"/>
    </ligand>
</feature>
<dbReference type="KEGG" id="bsb:Bresu_2390"/>
<protein>
    <recommendedName>
        <fullName evidence="3 11">Shikimate kinase</fullName>
        <shortName evidence="11">SK</shortName>
        <ecNumber evidence="3 11">2.7.1.71</ecNumber>
    </recommendedName>
</protein>
<evidence type="ECO:0000256" key="7">
    <source>
        <dbReference type="ARBA" id="ARBA00022777"/>
    </source>
</evidence>
<dbReference type="UniPathway" id="UPA00053">
    <property type="reaction ID" value="UER00088"/>
</dbReference>
<comment type="subunit">
    <text evidence="11">Monomer.</text>
</comment>
<dbReference type="GO" id="GO:0009073">
    <property type="term" value="P:aromatic amino acid family biosynthetic process"/>
    <property type="evidence" value="ECO:0007669"/>
    <property type="project" value="UniProtKB-KW"/>
</dbReference>